<sequence>MLITFSCTAYANVTMFGDVGLQMLKMLGHSGKVPGAILAADIPDALIQLKTSIENEQNITAPNESEENEDDIKEDTVSLMNRAFPLVELFTAAQKAECNVMWDYTD</sequence>
<dbReference type="EMBL" id="JAQLOI010000003">
    <property type="protein sequence ID" value="MDB1125673.1"/>
    <property type="molecule type" value="Genomic_DNA"/>
</dbReference>
<name>A0ABT4YVY0_9VIBR</name>
<accession>A0ABT4YVY0</accession>
<gene>
    <name evidence="1" type="ORF">PGX00_19220</name>
</gene>
<evidence type="ECO:0000313" key="1">
    <source>
        <dbReference type="EMBL" id="MDB1125673.1"/>
    </source>
</evidence>
<protein>
    <submittedName>
        <fullName evidence="1">DUF1840 domain-containing protein</fullName>
    </submittedName>
</protein>
<comment type="caution">
    <text evidence="1">The sequence shown here is derived from an EMBL/GenBank/DDBJ whole genome shotgun (WGS) entry which is preliminary data.</text>
</comment>
<dbReference type="Pfam" id="PF08895">
    <property type="entry name" value="DUF1840"/>
    <property type="match status" value="1"/>
</dbReference>
<keyword evidence="2" id="KW-1185">Reference proteome</keyword>
<dbReference type="RefSeq" id="WP_272139586.1">
    <property type="nucleotide sequence ID" value="NZ_JAQLOI010000003.1"/>
</dbReference>
<proteinExistence type="predicted"/>
<dbReference type="Proteomes" id="UP001210678">
    <property type="component" value="Unassembled WGS sequence"/>
</dbReference>
<organism evidence="1 2">
    <name type="scientific">Vibrio algarum</name>
    <dbReference type="NCBI Taxonomy" id="3020714"/>
    <lineage>
        <taxon>Bacteria</taxon>
        <taxon>Pseudomonadati</taxon>
        <taxon>Pseudomonadota</taxon>
        <taxon>Gammaproteobacteria</taxon>
        <taxon>Vibrionales</taxon>
        <taxon>Vibrionaceae</taxon>
        <taxon>Vibrio</taxon>
    </lineage>
</organism>
<dbReference type="InterPro" id="IPR014991">
    <property type="entry name" value="DUF1840"/>
</dbReference>
<evidence type="ECO:0000313" key="2">
    <source>
        <dbReference type="Proteomes" id="UP001210678"/>
    </source>
</evidence>
<reference evidence="1 2" key="1">
    <citation type="submission" date="2023-01" db="EMBL/GenBank/DDBJ databases">
        <title>Vibrio sp. KJ40-1 sp.nov, isolated from marine algae.</title>
        <authorList>
            <person name="Butt M."/>
            <person name="Kim J.M.J."/>
            <person name="Jeon C.O.C."/>
        </authorList>
    </citation>
    <scope>NUCLEOTIDE SEQUENCE [LARGE SCALE GENOMIC DNA]</scope>
    <source>
        <strain evidence="1 2">KJ40-1</strain>
    </source>
</reference>